<feature type="compositionally biased region" description="Polar residues" evidence="1">
    <location>
        <begin position="310"/>
        <end position="324"/>
    </location>
</feature>
<keyword evidence="2 3" id="KW-0812">Transmembrane</keyword>
<name>Q22S44_TETTS</name>
<dbReference type="HOGENOM" id="CLU_445170_0_0_1"/>
<keyword evidence="4" id="KW-1185">Reference proteome</keyword>
<dbReference type="Proteomes" id="UP000009168">
    <property type="component" value="Unassembled WGS sequence"/>
</dbReference>
<keyword evidence="2" id="KW-1133">Transmembrane helix</keyword>
<dbReference type="RefSeq" id="XP_001008173.2">
    <property type="nucleotide sequence ID" value="XM_001008173.2"/>
</dbReference>
<feature type="transmembrane region" description="Helical" evidence="2">
    <location>
        <begin position="15"/>
        <end position="34"/>
    </location>
</feature>
<dbReference type="AlphaFoldDB" id="Q22S44"/>
<feature type="compositionally biased region" description="Polar residues" evidence="1">
    <location>
        <begin position="519"/>
        <end position="533"/>
    </location>
</feature>
<feature type="transmembrane region" description="Helical" evidence="2">
    <location>
        <begin position="55"/>
        <end position="76"/>
    </location>
</feature>
<evidence type="ECO:0000313" key="4">
    <source>
        <dbReference type="Proteomes" id="UP000009168"/>
    </source>
</evidence>
<accession>Q22S44</accession>
<sequence length="782" mass="91705">MQVCDTDRGISCYSFFIAAIVQLIITIYFSILCVKAMQIYSLTSYKYPLISNIHLLKVITLLSILAVDVAGLSLAFERSQNDSIDVSELLNSIISIISEFVCIILLRKEFLILKLTSGYLRSYISISFFIYTIAMMINAFNSRQTQFGLSSDQIVYIVCLILKFLLTAEVFVFKSDFIKNKNCVEQEENAYNFTQNELNQNSDDLYFNLQVQHMEIDSGKDGNKQSNGDFQIIYQEEIDNTSSQIFHSKNHQSIQNFNQQNQYLSPQQNLKGENNMNNRQICQFRSTGKKNYYQDDLLCPTHLNFKNNIDNSDMKTSQQLSDQNPPHAKCSKLSVPLSINNKSQVSKNEFDGKGKRNSQTSNSTEFIQISHLFIKEIYNSNGVIMIKILITYINGQQEELHKTLQEFQQIVTFIRNFFKQQDPDLIEVEQMNSNQKINNYQEQETLMRKLEKIMNLIIINNFHTNSNISSFFKIRDYNRSSSFNANCQEEQVFSSFSNYCYSEQENKLDNQAIRDQKSCQENQRSANQLTFENRLTGGSKMTNNQEKQNYFSDYNQSHDEYNDRLSQQVSISIGSVASSINDDSQELKVNQETNDKDLIIKVKQITTQFIQKEDYTKYIIKLQYFTNKQVKDLTMETRYKDILTIHNTVFYIQQSPYLNINELKNHIRSKSNCLKLRFLIYHLRKENQIFSRVKQIQTLLISGKRLFHHILKLFQIINKLGNQILSKRHFFSENYQFNKFNKYAQTNVNKYIYTKYIICIKQIQLQFNLSISKQIYVNFKQI</sequence>
<dbReference type="InParanoid" id="Q22S44"/>
<evidence type="ECO:0000256" key="1">
    <source>
        <dbReference type="SAM" id="MobiDB-lite"/>
    </source>
</evidence>
<evidence type="ECO:0000256" key="2">
    <source>
        <dbReference type="SAM" id="Phobius"/>
    </source>
</evidence>
<gene>
    <name evidence="3" type="ORF">TTHERM_00009890</name>
</gene>
<organism evidence="3 4">
    <name type="scientific">Tetrahymena thermophila (strain SB210)</name>
    <dbReference type="NCBI Taxonomy" id="312017"/>
    <lineage>
        <taxon>Eukaryota</taxon>
        <taxon>Sar</taxon>
        <taxon>Alveolata</taxon>
        <taxon>Ciliophora</taxon>
        <taxon>Intramacronucleata</taxon>
        <taxon>Oligohymenophorea</taxon>
        <taxon>Hymenostomatida</taxon>
        <taxon>Tetrahymenina</taxon>
        <taxon>Tetrahymenidae</taxon>
        <taxon>Tetrahymena</taxon>
    </lineage>
</organism>
<feature type="transmembrane region" description="Helical" evidence="2">
    <location>
        <begin position="88"/>
        <end position="106"/>
    </location>
</feature>
<dbReference type="KEGG" id="tet:TTHERM_00009890"/>
<dbReference type="EMBL" id="GG662845">
    <property type="protein sequence ID" value="EAR87928.2"/>
    <property type="molecule type" value="Genomic_DNA"/>
</dbReference>
<keyword evidence="2" id="KW-0472">Membrane</keyword>
<reference evidence="4" key="1">
    <citation type="journal article" date="2006" name="PLoS Biol.">
        <title>Macronuclear genome sequence of the ciliate Tetrahymena thermophila, a model eukaryote.</title>
        <authorList>
            <person name="Eisen J.A."/>
            <person name="Coyne R.S."/>
            <person name="Wu M."/>
            <person name="Wu D."/>
            <person name="Thiagarajan M."/>
            <person name="Wortman J.R."/>
            <person name="Badger J.H."/>
            <person name="Ren Q."/>
            <person name="Amedeo P."/>
            <person name="Jones K.M."/>
            <person name="Tallon L.J."/>
            <person name="Delcher A.L."/>
            <person name="Salzberg S.L."/>
            <person name="Silva J.C."/>
            <person name="Haas B.J."/>
            <person name="Majoros W.H."/>
            <person name="Farzad M."/>
            <person name="Carlton J.M."/>
            <person name="Smith R.K. Jr."/>
            <person name="Garg J."/>
            <person name="Pearlman R.E."/>
            <person name="Karrer K.M."/>
            <person name="Sun L."/>
            <person name="Manning G."/>
            <person name="Elde N.C."/>
            <person name="Turkewitz A.P."/>
            <person name="Asai D.J."/>
            <person name="Wilkes D.E."/>
            <person name="Wang Y."/>
            <person name="Cai H."/>
            <person name="Collins K."/>
            <person name="Stewart B.A."/>
            <person name="Lee S.R."/>
            <person name="Wilamowska K."/>
            <person name="Weinberg Z."/>
            <person name="Ruzzo W.L."/>
            <person name="Wloga D."/>
            <person name="Gaertig J."/>
            <person name="Frankel J."/>
            <person name="Tsao C.-C."/>
            <person name="Gorovsky M.A."/>
            <person name="Keeling P.J."/>
            <person name="Waller R.F."/>
            <person name="Patron N.J."/>
            <person name="Cherry J.M."/>
            <person name="Stover N.A."/>
            <person name="Krieger C.J."/>
            <person name="del Toro C."/>
            <person name="Ryder H.F."/>
            <person name="Williamson S.C."/>
            <person name="Barbeau R.A."/>
            <person name="Hamilton E.P."/>
            <person name="Orias E."/>
        </authorList>
    </citation>
    <scope>NUCLEOTIDE SEQUENCE [LARGE SCALE GENOMIC DNA]</scope>
    <source>
        <strain evidence="4">SB210</strain>
    </source>
</reference>
<feature type="transmembrane region" description="Helical" evidence="2">
    <location>
        <begin position="118"/>
        <end position="141"/>
    </location>
</feature>
<protein>
    <submittedName>
        <fullName evidence="3">Transmembrane protein, putative</fullName>
    </submittedName>
</protein>
<feature type="region of interest" description="Disordered" evidence="1">
    <location>
        <begin position="310"/>
        <end position="330"/>
    </location>
</feature>
<proteinExistence type="predicted"/>
<dbReference type="GeneID" id="7831403"/>
<feature type="region of interest" description="Disordered" evidence="1">
    <location>
        <begin position="515"/>
        <end position="545"/>
    </location>
</feature>
<feature type="transmembrane region" description="Helical" evidence="2">
    <location>
        <begin position="153"/>
        <end position="173"/>
    </location>
</feature>
<evidence type="ECO:0000313" key="3">
    <source>
        <dbReference type="EMBL" id="EAR87928.2"/>
    </source>
</evidence>